<reference evidence="1" key="3">
    <citation type="submission" date="2025-09" db="UniProtKB">
        <authorList>
            <consortium name="Ensembl"/>
        </authorList>
    </citation>
    <scope>IDENTIFICATION</scope>
</reference>
<evidence type="ECO:0000313" key="2">
    <source>
        <dbReference type="Proteomes" id="UP000694548"/>
    </source>
</evidence>
<keyword evidence="2" id="KW-1185">Reference proteome</keyword>
<proteinExistence type="predicted"/>
<sequence>FLSRVTIGLPLFPPSTDLVKRHVRSTTDTSATGTLNAIPVSFLEDQRHVGMTLPTALAAPVEALALGPSTVFWVAVYAWTVYKKASSQILCLEASFNSCLIHGFAIARGHVSPGPK</sequence>
<reference evidence="1" key="2">
    <citation type="submission" date="2025-08" db="UniProtKB">
        <authorList>
            <consortium name="Ensembl"/>
        </authorList>
    </citation>
    <scope>IDENTIFICATION</scope>
</reference>
<protein>
    <submittedName>
        <fullName evidence="1">Uncharacterized protein</fullName>
    </submittedName>
</protein>
<organism evidence="1 2">
    <name type="scientific">Nothobranchius furzeri</name>
    <name type="common">Turquoise killifish</name>
    <dbReference type="NCBI Taxonomy" id="105023"/>
    <lineage>
        <taxon>Eukaryota</taxon>
        <taxon>Metazoa</taxon>
        <taxon>Chordata</taxon>
        <taxon>Craniata</taxon>
        <taxon>Vertebrata</taxon>
        <taxon>Euteleostomi</taxon>
        <taxon>Actinopterygii</taxon>
        <taxon>Neopterygii</taxon>
        <taxon>Teleostei</taxon>
        <taxon>Neoteleostei</taxon>
        <taxon>Acanthomorphata</taxon>
        <taxon>Ovalentaria</taxon>
        <taxon>Atherinomorphae</taxon>
        <taxon>Cyprinodontiformes</taxon>
        <taxon>Nothobranchiidae</taxon>
        <taxon>Nothobranchius</taxon>
    </lineage>
</organism>
<reference evidence="1" key="1">
    <citation type="submission" date="2014-08" db="EMBL/GenBank/DDBJ databases">
        <authorList>
            <person name="Senf B."/>
            <person name="Petzold A."/>
            <person name="Downie B.R."/>
            <person name="Koch P."/>
            <person name="Platzer M."/>
        </authorList>
    </citation>
    <scope>NUCLEOTIDE SEQUENCE [LARGE SCALE GENOMIC DNA]</scope>
    <source>
        <strain evidence="1">GRZ</strain>
    </source>
</reference>
<name>A0A8C6KPY0_NOTFU</name>
<dbReference type="AlphaFoldDB" id="A0A8C6KPY0"/>
<evidence type="ECO:0000313" key="1">
    <source>
        <dbReference type="Ensembl" id="ENSNFUP00015009307.1"/>
    </source>
</evidence>
<accession>A0A8C6KPY0</accession>
<dbReference type="Proteomes" id="UP000694548">
    <property type="component" value="Chromosome sgr05"/>
</dbReference>
<dbReference type="GeneTree" id="ENSGT01070000255897"/>
<dbReference type="Ensembl" id="ENSNFUT00015009783.1">
    <property type="protein sequence ID" value="ENSNFUP00015009307.1"/>
    <property type="gene ID" value="ENSNFUG00015004522.1"/>
</dbReference>